<protein>
    <recommendedName>
        <fullName evidence="5">Geranylgeranyl transferase type-1 subunit beta</fullName>
        <ecNumber evidence="4">2.5.1.59</ecNumber>
    </recommendedName>
    <alternativeName>
        <fullName evidence="12">Geranylgeranyl transferase type I subunit beta</fullName>
    </alternativeName>
</protein>
<evidence type="ECO:0000256" key="7">
    <source>
        <dbReference type="ARBA" id="ARBA00022679"/>
    </source>
</evidence>
<keyword evidence="9" id="KW-0677">Repeat</keyword>
<comment type="cofactor">
    <cofactor evidence="2">
        <name>Zn(2+)</name>
        <dbReference type="ChEBI" id="CHEBI:29105"/>
    </cofactor>
</comment>
<dbReference type="Gene3D" id="1.50.10.20">
    <property type="match status" value="1"/>
</dbReference>
<evidence type="ECO:0000259" key="13">
    <source>
        <dbReference type="Pfam" id="PF00432"/>
    </source>
</evidence>
<keyword evidence="7" id="KW-0808">Transferase</keyword>
<dbReference type="InterPro" id="IPR041960">
    <property type="entry name" value="GGTase_I_beta"/>
</dbReference>
<keyword evidence="10" id="KW-0862">Zinc</keyword>
<evidence type="ECO:0000256" key="8">
    <source>
        <dbReference type="ARBA" id="ARBA00022723"/>
    </source>
</evidence>
<dbReference type="PANTHER" id="PTHR11774:SF4">
    <property type="entry name" value="GERANYLGERANYL TRANSFERASE TYPE-1 SUBUNIT BETA"/>
    <property type="match status" value="1"/>
</dbReference>
<dbReference type="EC" id="2.5.1.59" evidence="4"/>
<comment type="caution">
    <text evidence="14">The sequence shown here is derived from an EMBL/GenBank/DDBJ whole genome shotgun (WGS) entry which is preliminary data.</text>
</comment>
<evidence type="ECO:0000256" key="5">
    <source>
        <dbReference type="ARBA" id="ARBA00020603"/>
    </source>
</evidence>
<reference evidence="14 15" key="1">
    <citation type="submission" date="2024-04" db="EMBL/GenBank/DDBJ databases">
        <title>Phyllosticta paracitricarpa is synonymous to the EU quarantine fungus P. citricarpa based on phylogenomic analyses.</title>
        <authorList>
            <consortium name="Lawrence Berkeley National Laboratory"/>
            <person name="Van Ingen-Buijs V.A."/>
            <person name="Van Westerhoven A.C."/>
            <person name="Haridas S."/>
            <person name="Skiadas P."/>
            <person name="Martin F."/>
            <person name="Groenewald J.Z."/>
            <person name="Crous P.W."/>
            <person name="Seidl M.F."/>
        </authorList>
    </citation>
    <scope>NUCLEOTIDE SEQUENCE [LARGE SCALE GENOMIC DNA]</scope>
    <source>
        <strain evidence="14 15">CBS 123371</strain>
    </source>
</reference>
<keyword evidence="11" id="KW-0460">Magnesium</keyword>
<dbReference type="PANTHER" id="PTHR11774">
    <property type="entry name" value="GERANYLGERANYL TRANSFERASE TYPE BETA SUBUNIT"/>
    <property type="match status" value="1"/>
</dbReference>
<sequence>MSPGSDPPSDASLNVPKHLTYWKRCLKTFLPHFYTSNDCNRMTLAFFIISALDLLRVLDDFMTPAERAGYIDWLYHNQHPDGGFRGSPATNLGSSRNADNECWDPANVPATFFALSALVILGDDLERVKRRQCLEWLPKMQRADGSFGETMGEGGHIEGGQDPRFGYCAAGVRWILRGDAEGAVEGVRDINVQGLVRCIRQSETYDGGISEAPFHEAHAGFTYCAIGALALLGHLPNQTLADPELTVRWLVARQTARVDEDDSFDGEDGPIAPSSIKLQSYPSSKELEDLSSHLELPWAGFNGRCNKIADTCYAWWVGASLAMLDQLHLTSEGAMRRYLLEKTQHVVGGFGKMPGDPPDIYHSYLGLASLALLRDPDVKPINAMACISEDACKFLESLQWRQKITRSTTNPINIETSCSG</sequence>
<dbReference type="EMBL" id="JBBPHU010000011">
    <property type="protein sequence ID" value="KAK7512209.1"/>
    <property type="molecule type" value="Genomic_DNA"/>
</dbReference>
<evidence type="ECO:0000313" key="14">
    <source>
        <dbReference type="EMBL" id="KAK7512209.1"/>
    </source>
</evidence>
<evidence type="ECO:0000256" key="3">
    <source>
        <dbReference type="ARBA" id="ARBA00010497"/>
    </source>
</evidence>
<accession>A0ABR1KI16</accession>
<evidence type="ECO:0000256" key="11">
    <source>
        <dbReference type="ARBA" id="ARBA00022842"/>
    </source>
</evidence>
<organism evidence="14 15">
    <name type="scientific">Phyllosticta citriasiana</name>
    <dbReference type="NCBI Taxonomy" id="595635"/>
    <lineage>
        <taxon>Eukaryota</taxon>
        <taxon>Fungi</taxon>
        <taxon>Dikarya</taxon>
        <taxon>Ascomycota</taxon>
        <taxon>Pezizomycotina</taxon>
        <taxon>Dothideomycetes</taxon>
        <taxon>Dothideomycetes incertae sedis</taxon>
        <taxon>Botryosphaeriales</taxon>
        <taxon>Phyllostictaceae</taxon>
        <taxon>Phyllosticta</taxon>
    </lineage>
</organism>
<name>A0ABR1KI16_9PEZI</name>
<dbReference type="InterPro" id="IPR008930">
    <property type="entry name" value="Terpenoid_cyclase/PrenylTrfase"/>
</dbReference>
<evidence type="ECO:0000256" key="9">
    <source>
        <dbReference type="ARBA" id="ARBA00022737"/>
    </source>
</evidence>
<dbReference type="SUPFAM" id="SSF48239">
    <property type="entry name" value="Terpenoid cyclases/Protein prenyltransferases"/>
    <property type="match status" value="1"/>
</dbReference>
<keyword evidence="8" id="KW-0479">Metal-binding</keyword>
<evidence type="ECO:0000256" key="1">
    <source>
        <dbReference type="ARBA" id="ARBA00001946"/>
    </source>
</evidence>
<evidence type="ECO:0000256" key="10">
    <source>
        <dbReference type="ARBA" id="ARBA00022833"/>
    </source>
</evidence>
<gene>
    <name evidence="14" type="ORF">IWZ03DRAFT_53241</name>
</gene>
<dbReference type="InterPro" id="IPR045089">
    <property type="entry name" value="PGGT1B-like"/>
</dbReference>
<evidence type="ECO:0000256" key="2">
    <source>
        <dbReference type="ARBA" id="ARBA00001947"/>
    </source>
</evidence>
<proteinExistence type="inferred from homology"/>
<evidence type="ECO:0000256" key="4">
    <source>
        <dbReference type="ARBA" id="ARBA00012700"/>
    </source>
</evidence>
<dbReference type="CDD" id="cd02895">
    <property type="entry name" value="GGTase-I"/>
    <property type="match status" value="1"/>
</dbReference>
<evidence type="ECO:0000256" key="6">
    <source>
        <dbReference type="ARBA" id="ARBA00022602"/>
    </source>
</evidence>
<keyword evidence="15" id="KW-1185">Reference proteome</keyword>
<feature type="domain" description="Prenyltransferase alpha-alpha toroid" evidence="13">
    <location>
        <begin position="13"/>
        <end position="387"/>
    </location>
</feature>
<evidence type="ECO:0000313" key="15">
    <source>
        <dbReference type="Proteomes" id="UP001363622"/>
    </source>
</evidence>
<comment type="similarity">
    <text evidence="3">Belongs to the protein prenyltransferase subunit beta family.</text>
</comment>
<dbReference type="Pfam" id="PF00432">
    <property type="entry name" value="Prenyltrans"/>
    <property type="match status" value="1"/>
</dbReference>
<keyword evidence="6" id="KW-0637">Prenyltransferase</keyword>
<comment type="cofactor">
    <cofactor evidence="1">
        <name>Mg(2+)</name>
        <dbReference type="ChEBI" id="CHEBI:18420"/>
    </cofactor>
</comment>
<dbReference type="InterPro" id="IPR001330">
    <property type="entry name" value="Prenyltrans"/>
</dbReference>
<evidence type="ECO:0000256" key="12">
    <source>
        <dbReference type="ARBA" id="ARBA00031713"/>
    </source>
</evidence>
<dbReference type="Proteomes" id="UP001363622">
    <property type="component" value="Unassembled WGS sequence"/>
</dbReference>